<organism evidence="1 2">
    <name type="scientific">Arachis hypogaea</name>
    <name type="common">Peanut</name>
    <dbReference type="NCBI Taxonomy" id="3818"/>
    <lineage>
        <taxon>Eukaryota</taxon>
        <taxon>Viridiplantae</taxon>
        <taxon>Streptophyta</taxon>
        <taxon>Embryophyta</taxon>
        <taxon>Tracheophyta</taxon>
        <taxon>Spermatophyta</taxon>
        <taxon>Magnoliopsida</taxon>
        <taxon>eudicotyledons</taxon>
        <taxon>Gunneridae</taxon>
        <taxon>Pentapetalae</taxon>
        <taxon>rosids</taxon>
        <taxon>fabids</taxon>
        <taxon>Fabales</taxon>
        <taxon>Fabaceae</taxon>
        <taxon>Papilionoideae</taxon>
        <taxon>50 kb inversion clade</taxon>
        <taxon>dalbergioids sensu lato</taxon>
        <taxon>Dalbergieae</taxon>
        <taxon>Pterocarpus clade</taxon>
        <taxon>Arachis</taxon>
    </lineage>
</organism>
<comment type="caution">
    <text evidence="1">The sequence shown here is derived from an EMBL/GenBank/DDBJ whole genome shotgun (WGS) entry which is preliminary data.</text>
</comment>
<name>A0A445D1X9_ARAHY</name>
<accession>A0A445D1X9</accession>
<dbReference type="AlphaFoldDB" id="A0A445D1X9"/>
<sequence>MSLWRVATTLIYFAVIEWHSVDRVLSLFGGIQGRPRATLNIDFLMSKDGRVGDREQHVLQVDVVADLGSSHEYLDWWYQFLPFELFLGDPKAAAISAQAIQRGLGRVPDMDQVSDVPDNRRVARRQRVGT</sequence>
<evidence type="ECO:0000313" key="2">
    <source>
        <dbReference type="Proteomes" id="UP000289738"/>
    </source>
</evidence>
<protein>
    <recommendedName>
        <fullName evidence="3">Aminotransferase-like plant mobile domain-containing protein</fullName>
    </recommendedName>
</protein>
<dbReference type="EMBL" id="SDMP01000005">
    <property type="protein sequence ID" value="RYR57209.1"/>
    <property type="molecule type" value="Genomic_DNA"/>
</dbReference>
<evidence type="ECO:0000313" key="1">
    <source>
        <dbReference type="EMBL" id="RYR57209.1"/>
    </source>
</evidence>
<reference evidence="1 2" key="1">
    <citation type="submission" date="2019-01" db="EMBL/GenBank/DDBJ databases">
        <title>Sequencing of cultivated peanut Arachis hypogaea provides insights into genome evolution and oil improvement.</title>
        <authorList>
            <person name="Chen X."/>
        </authorList>
    </citation>
    <scope>NUCLEOTIDE SEQUENCE [LARGE SCALE GENOMIC DNA]</scope>
    <source>
        <strain evidence="2">cv. Fuhuasheng</strain>
        <tissue evidence="1">Leaves</tissue>
    </source>
</reference>
<gene>
    <name evidence="1" type="ORF">Ahy_A05g022951</name>
</gene>
<proteinExistence type="predicted"/>
<evidence type="ECO:0008006" key="3">
    <source>
        <dbReference type="Google" id="ProtNLM"/>
    </source>
</evidence>
<keyword evidence="2" id="KW-1185">Reference proteome</keyword>
<dbReference type="Proteomes" id="UP000289738">
    <property type="component" value="Chromosome A05"/>
</dbReference>